<feature type="chain" id="PRO_5010165528" description="Muconolactone delta-isomerase" evidence="1">
    <location>
        <begin position="22"/>
        <end position="134"/>
    </location>
</feature>
<dbReference type="Proteomes" id="UP000182409">
    <property type="component" value="Unassembled WGS sequence"/>
</dbReference>
<evidence type="ECO:0008006" key="4">
    <source>
        <dbReference type="Google" id="ProtNLM"/>
    </source>
</evidence>
<dbReference type="AlphaFoldDB" id="A0A1H4MU70"/>
<organism evidence="2 3">
    <name type="scientific">Terriglobus roseus</name>
    <dbReference type="NCBI Taxonomy" id="392734"/>
    <lineage>
        <taxon>Bacteria</taxon>
        <taxon>Pseudomonadati</taxon>
        <taxon>Acidobacteriota</taxon>
        <taxon>Terriglobia</taxon>
        <taxon>Terriglobales</taxon>
        <taxon>Acidobacteriaceae</taxon>
        <taxon>Terriglobus</taxon>
    </lineage>
</organism>
<proteinExistence type="predicted"/>
<dbReference type="OrthoDB" id="797195at2"/>
<protein>
    <recommendedName>
        <fullName evidence="4">Muconolactone delta-isomerase</fullName>
    </recommendedName>
</protein>
<dbReference type="RefSeq" id="WP_083350450.1">
    <property type="nucleotide sequence ID" value="NZ_FNSD01000001.1"/>
</dbReference>
<sequence length="134" mass="14163">MRLFNILLAGSLAWTTAAAHAQAPATTLPGMSPVPTTKVLAIGSMTSADAAPAATKLMPQEVPATVRLYLAGKIDSWYVRKDTRGVVFLMNVSTVEEAHDLLEKLPLGVAGLIKFDLIPIGPLSPLNYLLPAAK</sequence>
<keyword evidence="1" id="KW-0732">Signal</keyword>
<feature type="signal peptide" evidence="1">
    <location>
        <begin position="1"/>
        <end position="21"/>
    </location>
</feature>
<accession>A0A1H4MU70</accession>
<reference evidence="2 3" key="1">
    <citation type="submission" date="2016-10" db="EMBL/GenBank/DDBJ databases">
        <authorList>
            <person name="de Groot N.N."/>
        </authorList>
    </citation>
    <scope>NUCLEOTIDE SEQUENCE [LARGE SCALE GENOMIC DNA]</scope>
    <source>
        <strain evidence="2 3">AB35.6</strain>
    </source>
</reference>
<evidence type="ECO:0000313" key="3">
    <source>
        <dbReference type="Proteomes" id="UP000182409"/>
    </source>
</evidence>
<dbReference type="EMBL" id="FNSD01000001">
    <property type="protein sequence ID" value="SEB86569.1"/>
    <property type="molecule type" value="Genomic_DNA"/>
</dbReference>
<gene>
    <name evidence="2" type="ORF">SAMN05443244_2042</name>
</gene>
<evidence type="ECO:0000256" key="1">
    <source>
        <dbReference type="SAM" id="SignalP"/>
    </source>
</evidence>
<evidence type="ECO:0000313" key="2">
    <source>
        <dbReference type="EMBL" id="SEB86569.1"/>
    </source>
</evidence>
<name>A0A1H4MU70_9BACT</name>
<dbReference type="Gene3D" id="3.30.70.1060">
    <property type="entry name" value="Dimeric alpha+beta barrel"/>
    <property type="match status" value="1"/>
</dbReference>